<dbReference type="Proteomes" id="UP001066276">
    <property type="component" value="Chromosome 7"/>
</dbReference>
<protein>
    <submittedName>
        <fullName evidence="2">Uncharacterized protein</fullName>
    </submittedName>
</protein>
<feature type="compositionally biased region" description="Basic and acidic residues" evidence="1">
    <location>
        <begin position="64"/>
        <end position="73"/>
    </location>
</feature>
<name>A0AAV7PN67_PLEWA</name>
<comment type="caution">
    <text evidence="2">The sequence shown here is derived from an EMBL/GenBank/DDBJ whole genome shotgun (WGS) entry which is preliminary data.</text>
</comment>
<accession>A0AAV7PN67</accession>
<reference evidence="2" key="1">
    <citation type="journal article" date="2022" name="bioRxiv">
        <title>Sequencing and chromosome-scale assembly of the giantPleurodeles waltlgenome.</title>
        <authorList>
            <person name="Brown T."/>
            <person name="Elewa A."/>
            <person name="Iarovenko S."/>
            <person name="Subramanian E."/>
            <person name="Araus A.J."/>
            <person name="Petzold A."/>
            <person name="Susuki M."/>
            <person name="Suzuki K.-i.T."/>
            <person name="Hayashi T."/>
            <person name="Toyoda A."/>
            <person name="Oliveira C."/>
            <person name="Osipova E."/>
            <person name="Leigh N.D."/>
            <person name="Simon A."/>
            <person name="Yun M.H."/>
        </authorList>
    </citation>
    <scope>NUCLEOTIDE SEQUENCE</scope>
    <source>
        <strain evidence="2">20211129_DDA</strain>
        <tissue evidence="2">Liver</tissue>
    </source>
</reference>
<proteinExistence type="predicted"/>
<evidence type="ECO:0000256" key="1">
    <source>
        <dbReference type="SAM" id="MobiDB-lite"/>
    </source>
</evidence>
<gene>
    <name evidence="2" type="ORF">NDU88_006708</name>
</gene>
<sequence>MEQQRARAEESRVQPGGHEQPVEARGSSRERQYCAGAFATLLRGTEFVLVQPSPWDPETQGPGHTRECSVKST</sequence>
<feature type="region of interest" description="Disordered" evidence="1">
    <location>
        <begin position="52"/>
        <end position="73"/>
    </location>
</feature>
<evidence type="ECO:0000313" key="2">
    <source>
        <dbReference type="EMBL" id="KAJ1128329.1"/>
    </source>
</evidence>
<dbReference type="EMBL" id="JANPWB010000011">
    <property type="protein sequence ID" value="KAJ1128329.1"/>
    <property type="molecule type" value="Genomic_DNA"/>
</dbReference>
<feature type="compositionally biased region" description="Basic and acidic residues" evidence="1">
    <location>
        <begin position="20"/>
        <end position="30"/>
    </location>
</feature>
<keyword evidence="3" id="KW-1185">Reference proteome</keyword>
<organism evidence="2 3">
    <name type="scientific">Pleurodeles waltl</name>
    <name type="common">Iberian ribbed newt</name>
    <dbReference type="NCBI Taxonomy" id="8319"/>
    <lineage>
        <taxon>Eukaryota</taxon>
        <taxon>Metazoa</taxon>
        <taxon>Chordata</taxon>
        <taxon>Craniata</taxon>
        <taxon>Vertebrata</taxon>
        <taxon>Euteleostomi</taxon>
        <taxon>Amphibia</taxon>
        <taxon>Batrachia</taxon>
        <taxon>Caudata</taxon>
        <taxon>Salamandroidea</taxon>
        <taxon>Salamandridae</taxon>
        <taxon>Pleurodelinae</taxon>
        <taxon>Pleurodeles</taxon>
    </lineage>
</organism>
<feature type="region of interest" description="Disordered" evidence="1">
    <location>
        <begin position="1"/>
        <end position="30"/>
    </location>
</feature>
<evidence type="ECO:0000313" key="3">
    <source>
        <dbReference type="Proteomes" id="UP001066276"/>
    </source>
</evidence>
<feature type="compositionally biased region" description="Basic and acidic residues" evidence="1">
    <location>
        <begin position="1"/>
        <end position="12"/>
    </location>
</feature>
<dbReference type="AlphaFoldDB" id="A0AAV7PN67"/>